<organism evidence="2 3">
    <name type="scientific">Rotaria socialis</name>
    <dbReference type="NCBI Taxonomy" id="392032"/>
    <lineage>
        <taxon>Eukaryota</taxon>
        <taxon>Metazoa</taxon>
        <taxon>Spiralia</taxon>
        <taxon>Gnathifera</taxon>
        <taxon>Rotifera</taxon>
        <taxon>Eurotatoria</taxon>
        <taxon>Bdelloidea</taxon>
        <taxon>Philodinida</taxon>
        <taxon>Philodinidae</taxon>
        <taxon>Rotaria</taxon>
    </lineage>
</organism>
<proteinExistence type="predicted"/>
<dbReference type="Proteomes" id="UP000663851">
    <property type="component" value="Unassembled WGS sequence"/>
</dbReference>
<sequence length="464" mass="54797">MNQSYAQLQDLPDELLIFIFKQMHNVEVLYSLFGVNERLNSILLDPIFTNCLNFLKWSSKNFLNIYSLDIIFDRFCLQILPAVHEKIQWLDVESSSMKRILCAADYPNLHGLGLFNIEEETIKSLFTDINLSSGLFQNQITKLLITIDSDQYQKHDSTMEYICNHIFSVFKKLTHLIFSESSYQNIVTLLFYPPINFCSPSLVLLNIKIDLFVTCLCLLDGRFSQLHTLIVESANISASGKIENQLMRIKNEIILPSKEYIQKPFKNFPHAQIICYMDRFLDRGECQYHIFTYPSQISYYQYLSNQFPGGYYPYVRMVSLFDEYPFEHEFFLQITQSFRFIEKLVLINREPQKHKQSSKSENDNCHLSIVKYSHLIELNIERVYDDYVEEFLSETKTFFQNNIRLRIASNALLRVTKNFTRKDTRMNCIKVEDLLPWGEFRSSKSFQEYFLSIKESGYITSFFI</sequence>
<protein>
    <recommendedName>
        <fullName evidence="1">F-box domain-containing protein</fullName>
    </recommendedName>
</protein>
<dbReference type="PROSITE" id="PS50181">
    <property type="entry name" value="FBOX"/>
    <property type="match status" value="1"/>
</dbReference>
<dbReference type="EMBL" id="CAJOBO010001820">
    <property type="protein sequence ID" value="CAF4411651.1"/>
    <property type="molecule type" value="Genomic_DNA"/>
</dbReference>
<accession>A0A820PU43</accession>
<name>A0A820PU43_9BILA</name>
<dbReference type="InterPro" id="IPR001810">
    <property type="entry name" value="F-box_dom"/>
</dbReference>
<feature type="domain" description="F-box" evidence="1">
    <location>
        <begin position="5"/>
        <end position="51"/>
    </location>
</feature>
<comment type="caution">
    <text evidence="2">The sequence shown here is derived from an EMBL/GenBank/DDBJ whole genome shotgun (WGS) entry which is preliminary data.</text>
</comment>
<gene>
    <name evidence="2" type="ORF">HFQ381_LOCUS20864</name>
</gene>
<dbReference type="AlphaFoldDB" id="A0A820PU43"/>
<evidence type="ECO:0000313" key="3">
    <source>
        <dbReference type="Proteomes" id="UP000663851"/>
    </source>
</evidence>
<reference evidence="2" key="1">
    <citation type="submission" date="2021-02" db="EMBL/GenBank/DDBJ databases">
        <authorList>
            <person name="Nowell W R."/>
        </authorList>
    </citation>
    <scope>NUCLEOTIDE SEQUENCE</scope>
</reference>
<evidence type="ECO:0000313" key="2">
    <source>
        <dbReference type="EMBL" id="CAF4411651.1"/>
    </source>
</evidence>
<evidence type="ECO:0000259" key="1">
    <source>
        <dbReference type="PROSITE" id="PS50181"/>
    </source>
</evidence>